<proteinExistence type="predicted"/>
<evidence type="ECO:0000313" key="1">
    <source>
        <dbReference type="Proteomes" id="UP000887576"/>
    </source>
</evidence>
<dbReference type="Proteomes" id="UP000887576">
    <property type="component" value="Unplaced"/>
</dbReference>
<reference evidence="2" key="1">
    <citation type="submission" date="2022-11" db="UniProtKB">
        <authorList>
            <consortium name="WormBaseParasite"/>
        </authorList>
    </citation>
    <scope>IDENTIFICATION</scope>
</reference>
<protein>
    <submittedName>
        <fullName evidence="2">G domain-containing protein</fullName>
    </submittedName>
</protein>
<sequence length="670" mass="76736">MIFLINLPQQQAVVENYDSRIQDIKLFKTVDYGHQFIVAIPKDSDIKERKFVKLCNSSRPPNADVSSKKCIFMVDFEKIQDDRTIGNLWHSFQNEKIVSSENNLKPIRATLVEPELYENPLEQKEFWQLLMVVNKLKEPIIDLDLSALDLMTLFNTEIKRSAQLLIDAETETEKINHFSQLHAEVAKKINLVVEEIVELKKPSTDQSTVLIPPKNTFENVKDVHRNFVEKIQAEENQVAGSETIQKPEEENLAQNNVPETPNGLMLTADINAENAGGVEESKIQAGNCLPKGLPDESGITERVTPRILADERTKNNKIDGASPPHSDEIPEIIPETTAEEVMLFEEPKKVYTIVVVGATGVGKSTFISGIANYLKWPKFADALDQKMEICIPVQFMAMRKDKEPEILRAGFENEADNENFNDKGESVTQKPQVHRFDYGENIRIRVIDTPGLEDTRVGTYFGVGDVMSPLKALRTRIENSHGKTYDVDQNLYCIDSESFRYLLCREREILWDKTPEMKFAYAWEESSPQIKEFFENLSKVQPIGKKEIVACRDLRNLFENVKEQLKTIPENEFLFSDYFEELKFFVKKYAMTINAIQIQTQIDNVNPNELATENDKVESTNNVSNGIVTDSFQKMREYAVILDEKFNQAFGNIENHKNAICQQEKQFLNE</sequence>
<name>A0AC34RJW7_9BILA</name>
<dbReference type="WBParaSite" id="JU765_v2.g7577.t1">
    <property type="protein sequence ID" value="JU765_v2.g7577.t1"/>
    <property type="gene ID" value="JU765_v2.g7577"/>
</dbReference>
<accession>A0AC34RJW7</accession>
<organism evidence="1 2">
    <name type="scientific">Panagrolaimus sp. JU765</name>
    <dbReference type="NCBI Taxonomy" id="591449"/>
    <lineage>
        <taxon>Eukaryota</taxon>
        <taxon>Metazoa</taxon>
        <taxon>Ecdysozoa</taxon>
        <taxon>Nematoda</taxon>
        <taxon>Chromadorea</taxon>
        <taxon>Rhabditida</taxon>
        <taxon>Tylenchina</taxon>
        <taxon>Panagrolaimomorpha</taxon>
        <taxon>Panagrolaimoidea</taxon>
        <taxon>Panagrolaimidae</taxon>
        <taxon>Panagrolaimus</taxon>
    </lineage>
</organism>
<evidence type="ECO:0000313" key="2">
    <source>
        <dbReference type="WBParaSite" id="JU765_v2.g7577.t1"/>
    </source>
</evidence>